<dbReference type="EMBL" id="JADCJZ010000001">
    <property type="protein sequence ID" value="MBE5023686.1"/>
    <property type="molecule type" value="Genomic_DNA"/>
</dbReference>
<organism evidence="2 3">
    <name type="scientific">Thermophilibacter gallinarum</name>
    <dbReference type="NCBI Taxonomy" id="2779357"/>
    <lineage>
        <taxon>Bacteria</taxon>
        <taxon>Bacillati</taxon>
        <taxon>Actinomycetota</taxon>
        <taxon>Coriobacteriia</taxon>
        <taxon>Coriobacteriales</taxon>
        <taxon>Atopobiaceae</taxon>
        <taxon>Thermophilibacter</taxon>
    </lineage>
</organism>
<dbReference type="SUPFAM" id="SSF143100">
    <property type="entry name" value="TTHA1013/TTHA0281-like"/>
    <property type="match status" value="1"/>
</dbReference>
<reference evidence="2 3" key="1">
    <citation type="submission" date="2020-10" db="EMBL/GenBank/DDBJ databases">
        <title>ChiBAC.</title>
        <authorList>
            <person name="Zenner C."/>
            <person name="Hitch T.C.A."/>
            <person name="Clavel T."/>
        </authorList>
    </citation>
    <scope>NUCLEOTIDE SEQUENCE [LARGE SCALE GENOMIC DNA]</scope>
    <source>
        <strain evidence="2 3">DSM 107455</strain>
    </source>
</reference>
<proteinExistence type="predicted"/>
<comment type="caution">
    <text evidence="2">The sequence shown here is derived from an EMBL/GenBank/DDBJ whole genome shotgun (WGS) entry which is preliminary data.</text>
</comment>
<dbReference type="Proteomes" id="UP001194273">
    <property type="component" value="Unassembled WGS sequence"/>
</dbReference>
<name>A0ABR9QRI8_9ACTN</name>
<dbReference type="InterPro" id="IPR035069">
    <property type="entry name" value="TTHA1013/TTHA0281-like"/>
</dbReference>
<evidence type="ECO:0000256" key="1">
    <source>
        <dbReference type="SAM" id="Coils"/>
    </source>
</evidence>
<feature type="coiled-coil region" evidence="1">
    <location>
        <begin position="61"/>
        <end position="91"/>
    </location>
</feature>
<keyword evidence="3" id="KW-1185">Reference proteome</keyword>
<protein>
    <submittedName>
        <fullName evidence="2">XRE family transcriptional regulator</fullName>
    </submittedName>
</protein>
<evidence type="ECO:0000313" key="2">
    <source>
        <dbReference type="EMBL" id="MBE5023686.1"/>
    </source>
</evidence>
<keyword evidence="1" id="KW-0175">Coiled coil</keyword>
<dbReference type="RefSeq" id="WP_193529108.1">
    <property type="nucleotide sequence ID" value="NZ_JADCJZ010000001.1"/>
</dbReference>
<evidence type="ECO:0000313" key="3">
    <source>
        <dbReference type="Proteomes" id="UP001194273"/>
    </source>
</evidence>
<sequence>MAKDVTAHVTRSEGWWAISVEEIPGLFTQARRLDQVVNMVRDAASLLGVEVGAVEVLPVLDSDSQRMLEELEAARREAEEKQRISSGLTREVIRRFREEGLTLRDIASLVGLSQQRVAVLSKDV</sequence>
<accession>A0ABR9QRI8</accession>
<gene>
    <name evidence="2" type="ORF">INF26_02305</name>
</gene>